<dbReference type="PANTHER" id="PTHR43240">
    <property type="entry name" value="1,4-DIHYDROXY-2-NAPHTHOYL-COA THIOESTERASE 1"/>
    <property type="match status" value="1"/>
</dbReference>
<dbReference type="InterPro" id="IPR006683">
    <property type="entry name" value="Thioestr_dom"/>
</dbReference>
<dbReference type="SUPFAM" id="SSF54637">
    <property type="entry name" value="Thioesterase/thiol ester dehydrase-isomerase"/>
    <property type="match status" value="1"/>
</dbReference>
<accession>B8KY20</accession>
<protein>
    <recommendedName>
        <fullName evidence="6">Medium/long-chain acyl-CoA thioesterase YigI</fullName>
        <ecNumber evidence="5">3.1.2.20</ecNumber>
    </recommendedName>
</protein>
<dbReference type="EMBL" id="DS999411">
    <property type="protein sequence ID" value="EED34649.1"/>
    <property type="molecule type" value="Genomic_DNA"/>
</dbReference>
<dbReference type="CDD" id="cd03443">
    <property type="entry name" value="PaaI_thioesterase"/>
    <property type="match status" value="1"/>
</dbReference>
<dbReference type="InterPro" id="IPR029069">
    <property type="entry name" value="HotDog_dom_sf"/>
</dbReference>
<name>B8KY20_9GAMM</name>
<dbReference type="eggNOG" id="COG2050">
    <property type="taxonomic scope" value="Bacteria"/>
</dbReference>
<dbReference type="EC" id="3.1.2.20" evidence="5"/>
<proteinExistence type="inferred from homology"/>
<dbReference type="STRING" id="565045.NOR51B_587"/>
<evidence type="ECO:0000313" key="10">
    <source>
        <dbReference type="Proteomes" id="UP000004699"/>
    </source>
</evidence>
<dbReference type="OrthoDB" id="9813282at2"/>
<evidence type="ECO:0000256" key="6">
    <source>
        <dbReference type="ARBA" id="ARBA00040062"/>
    </source>
</evidence>
<reference evidence="10" key="1">
    <citation type="journal article" date="2013" name="BMC Microbiol.">
        <title>Taxonomy and evolution of bacteriochlorophyll a-containing members of the OM60/NOR5 clade of marine gammaproteobacteria: description of Luminiphilus syltensis gen. nov., sp. nov., reclassification of Haliea rubra as Pseudohaliea rubra gen. nov., comb. nov., and emendation of Chromatocurvus halotolerans.</title>
        <authorList>
            <person name="Spring S."/>
            <person name="Riedel T."/>
            <person name="Sproer C."/>
            <person name="Yan S."/>
            <person name="Harder J."/>
            <person name="Fuchs B.M."/>
        </authorList>
    </citation>
    <scope>NUCLEOTIDE SEQUENCE [LARGE SCALE GENOMIC DNA]</scope>
    <source>
        <strain evidence="10">NOR51-B</strain>
    </source>
</reference>
<dbReference type="InterPro" id="IPR003736">
    <property type="entry name" value="PAAI_dom"/>
</dbReference>
<feature type="domain" description="Thioesterase" evidence="8">
    <location>
        <begin position="58"/>
        <end position="128"/>
    </location>
</feature>
<keyword evidence="10" id="KW-1185">Reference proteome</keyword>
<comment type="similarity">
    <text evidence="4">Belongs to the YigI thioesterase family.</text>
</comment>
<evidence type="ECO:0000256" key="5">
    <source>
        <dbReference type="ARBA" id="ARBA00038894"/>
    </source>
</evidence>
<dbReference type="GO" id="GO:0047617">
    <property type="term" value="F:fatty acyl-CoA hydrolase activity"/>
    <property type="evidence" value="ECO:0007669"/>
    <property type="project" value="UniProtKB-EC"/>
</dbReference>
<dbReference type="Pfam" id="PF03061">
    <property type="entry name" value="4HBT"/>
    <property type="match status" value="1"/>
</dbReference>
<gene>
    <name evidence="9" type="ORF">NOR51B_587</name>
</gene>
<comment type="catalytic activity">
    <reaction evidence="7">
        <text>a medium-chain fatty acyl-CoA + H2O = a medium-chain fatty acid + CoA + H(+)</text>
        <dbReference type="Rhea" id="RHEA:68184"/>
        <dbReference type="ChEBI" id="CHEBI:15377"/>
        <dbReference type="ChEBI" id="CHEBI:15378"/>
        <dbReference type="ChEBI" id="CHEBI:57287"/>
        <dbReference type="ChEBI" id="CHEBI:59558"/>
        <dbReference type="ChEBI" id="CHEBI:90546"/>
    </reaction>
</comment>
<dbReference type="AlphaFoldDB" id="B8KY20"/>
<evidence type="ECO:0000256" key="3">
    <source>
        <dbReference type="ARBA" id="ARBA00036002"/>
    </source>
</evidence>
<dbReference type="PANTHER" id="PTHR43240:SF20">
    <property type="entry name" value="MEDIUM_LONG-CHAIN ACYL-COA THIOESTERASE YIGI"/>
    <property type="match status" value="1"/>
</dbReference>
<evidence type="ECO:0000256" key="7">
    <source>
        <dbReference type="ARBA" id="ARBA00048062"/>
    </source>
</evidence>
<evidence type="ECO:0000256" key="4">
    <source>
        <dbReference type="ARBA" id="ARBA00038381"/>
    </source>
</evidence>
<organism evidence="9 10">
    <name type="scientific">Luminiphilus syltensis NOR5-1B</name>
    <dbReference type="NCBI Taxonomy" id="565045"/>
    <lineage>
        <taxon>Bacteria</taxon>
        <taxon>Pseudomonadati</taxon>
        <taxon>Pseudomonadota</taxon>
        <taxon>Gammaproteobacteria</taxon>
        <taxon>Cellvibrionales</taxon>
        <taxon>Halieaceae</taxon>
        <taxon>Luminiphilus</taxon>
    </lineage>
</organism>
<dbReference type="Gene3D" id="3.10.129.10">
    <property type="entry name" value="Hotdog Thioesterase"/>
    <property type="match status" value="1"/>
</dbReference>
<dbReference type="Proteomes" id="UP000004699">
    <property type="component" value="Unassembled WGS sequence"/>
</dbReference>
<dbReference type="NCBIfam" id="TIGR00369">
    <property type="entry name" value="unchar_dom_1"/>
    <property type="match status" value="1"/>
</dbReference>
<comment type="catalytic activity">
    <reaction evidence="3">
        <text>a long-chain fatty acyl-CoA + H2O = a long-chain fatty acid + CoA + H(+)</text>
        <dbReference type="Rhea" id="RHEA:67680"/>
        <dbReference type="ChEBI" id="CHEBI:15377"/>
        <dbReference type="ChEBI" id="CHEBI:15378"/>
        <dbReference type="ChEBI" id="CHEBI:57287"/>
        <dbReference type="ChEBI" id="CHEBI:57560"/>
        <dbReference type="ChEBI" id="CHEBI:83139"/>
    </reaction>
</comment>
<evidence type="ECO:0000256" key="1">
    <source>
        <dbReference type="ARBA" id="ARBA00022801"/>
    </source>
</evidence>
<sequence length="140" mass="15068">MPNKPLDLEALATALDSSPFHQLLGLSIESLDDATQTLVMRLRYDDKISRAEGTGQHHGGVIASLIDIAGDFALIWQLGHGVPTINFRTDYLRPGINTDLIAHAQVRKIGRTVSVCDIDVFSEEGKLLAIGRGTYATAAG</sequence>
<evidence type="ECO:0000259" key="8">
    <source>
        <dbReference type="Pfam" id="PF03061"/>
    </source>
</evidence>
<keyword evidence="1" id="KW-0378">Hydrolase</keyword>
<dbReference type="HOGENOM" id="CLU_089876_7_1_6"/>
<evidence type="ECO:0000313" key="9">
    <source>
        <dbReference type="EMBL" id="EED34649.1"/>
    </source>
</evidence>
<evidence type="ECO:0000256" key="2">
    <source>
        <dbReference type="ARBA" id="ARBA00035880"/>
    </source>
</evidence>
<comment type="catalytic activity">
    <reaction evidence="2">
        <text>a fatty acyl-CoA + H2O = a fatty acid + CoA + H(+)</text>
        <dbReference type="Rhea" id="RHEA:16781"/>
        <dbReference type="ChEBI" id="CHEBI:15377"/>
        <dbReference type="ChEBI" id="CHEBI:15378"/>
        <dbReference type="ChEBI" id="CHEBI:28868"/>
        <dbReference type="ChEBI" id="CHEBI:57287"/>
        <dbReference type="ChEBI" id="CHEBI:77636"/>
        <dbReference type="EC" id="3.1.2.20"/>
    </reaction>
</comment>
<dbReference type="RefSeq" id="WP_009019397.1">
    <property type="nucleotide sequence ID" value="NZ_DS999411.1"/>
</dbReference>